<dbReference type="PANTHER" id="PTHR30613:SF1">
    <property type="entry name" value="DUF1479 DOMAIN PROTEIN (AFU_ORTHOLOGUE AFUA_5G09280)"/>
    <property type="match status" value="1"/>
</dbReference>
<dbReference type="OrthoDB" id="8249012at2759"/>
<dbReference type="PANTHER" id="PTHR30613">
    <property type="entry name" value="UNCHARACTERIZED PROTEIN YBIU-RELATED"/>
    <property type="match status" value="1"/>
</dbReference>
<keyword evidence="2" id="KW-1185">Reference proteome</keyword>
<dbReference type="InterPro" id="IPR010856">
    <property type="entry name" value="Gig2-like"/>
</dbReference>
<gene>
    <name evidence="1" type="ORF">EXIGLDRAFT_778067</name>
</gene>
<evidence type="ECO:0000313" key="2">
    <source>
        <dbReference type="Proteomes" id="UP000077266"/>
    </source>
</evidence>
<dbReference type="SUPFAM" id="SSF51197">
    <property type="entry name" value="Clavaminate synthase-like"/>
    <property type="match status" value="1"/>
</dbReference>
<dbReference type="AlphaFoldDB" id="A0A165CQW7"/>
<dbReference type="Pfam" id="PF07350">
    <property type="entry name" value="Gig2-like"/>
    <property type="match status" value="1"/>
</dbReference>
<evidence type="ECO:0000313" key="1">
    <source>
        <dbReference type="EMBL" id="KZV82928.1"/>
    </source>
</evidence>
<protein>
    <submittedName>
        <fullName evidence="1">DUF1479-domain-containing protein</fullName>
    </submittedName>
</protein>
<sequence>MNLNKAENTPPVWPDRFTALKKEITAGHEEELTKSWRALVLALKERTKEFIETGPEIVPQVEYAELESLPAEKVAEVKRKGCVVIRNVVPDEEVLKWKADLRKIIEDNPQLEGLPVDDKQFFYLYWSKPQVEARAHANILAATAWLNQLYTGEGADKRVLTAPLTYADRFRIRKPGPKWAFHPPHVDGGSIERWEDPGFRQIYRDILSGEWAKHDAFDIDGRIVAQSDLYDRPNQASVFRTFQGWLAMSDTGPGEGTLRVYPDIKLGNSYIILRPFFSPIDPAGDLFDPDNWKFDISAPEFPGIILERDGKFHGPRISDATHPNMRTGEAMVSVPLVHPGDMVFWHSDLVHSVEEEHHGNGDSSVMYIPAVPATKQNVSYLAKQRDAFIKGHTPPDFGRDGDESWVLGVGRPEHITTAAARKAMGLEGFEELQLISVV</sequence>
<organism evidence="1 2">
    <name type="scientific">Exidia glandulosa HHB12029</name>
    <dbReference type="NCBI Taxonomy" id="1314781"/>
    <lineage>
        <taxon>Eukaryota</taxon>
        <taxon>Fungi</taxon>
        <taxon>Dikarya</taxon>
        <taxon>Basidiomycota</taxon>
        <taxon>Agaricomycotina</taxon>
        <taxon>Agaricomycetes</taxon>
        <taxon>Auriculariales</taxon>
        <taxon>Exidiaceae</taxon>
        <taxon>Exidia</taxon>
    </lineage>
</organism>
<dbReference type="EMBL" id="KV426297">
    <property type="protein sequence ID" value="KZV82928.1"/>
    <property type="molecule type" value="Genomic_DNA"/>
</dbReference>
<reference evidence="1 2" key="1">
    <citation type="journal article" date="2016" name="Mol. Biol. Evol.">
        <title>Comparative Genomics of Early-Diverging Mushroom-Forming Fungi Provides Insights into the Origins of Lignocellulose Decay Capabilities.</title>
        <authorList>
            <person name="Nagy L.G."/>
            <person name="Riley R."/>
            <person name="Tritt A."/>
            <person name="Adam C."/>
            <person name="Daum C."/>
            <person name="Floudas D."/>
            <person name="Sun H."/>
            <person name="Yadav J.S."/>
            <person name="Pangilinan J."/>
            <person name="Larsson K.H."/>
            <person name="Matsuura K."/>
            <person name="Barry K."/>
            <person name="Labutti K."/>
            <person name="Kuo R."/>
            <person name="Ohm R.A."/>
            <person name="Bhattacharya S.S."/>
            <person name="Shirouzu T."/>
            <person name="Yoshinaga Y."/>
            <person name="Martin F.M."/>
            <person name="Grigoriev I.V."/>
            <person name="Hibbett D.S."/>
        </authorList>
    </citation>
    <scope>NUCLEOTIDE SEQUENCE [LARGE SCALE GENOMIC DNA]</scope>
    <source>
        <strain evidence="1 2">HHB12029</strain>
    </source>
</reference>
<dbReference type="Proteomes" id="UP000077266">
    <property type="component" value="Unassembled WGS sequence"/>
</dbReference>
<accession>A0A165CQW7</accession>
<dbReference type="STRING" id="1314781.A0A165CQW7"/>
<proteinExistence type="predicted"/>
<dbReference type="InParanoid" id="A0A165CQW7"/>
<dbReference type="Gene3D" id="2.60.120.330">
    <property type="entry name" value="B-lactam Antibiotic, Isopenicillin N Synthase, Chain"/>
    <property type="match status" value="1"/>
</dbReference>
<dbReference type="InterPro" id="IPR027443">
    <property type="entry name" value="IPNS-like_sf"/>
</dbReference>
<name>A0A165CQW7_EXIGL</name>